<dbReference type="PANTHER" id="PTHR10457">
    <property type="entry name" value="MEVALONATE KINASE/GALACTOKINASE"/>
    <property type="match status" value="1"/>
</dbReference>
<feature type="compositionally biased region" description="Polar residues" evidence="4">
    <location>
        <begin position="925"/>
        <end position="934"/>
    </location>
</feature>
<dbReference type="InterPro" id="IPR036554">
    <property type="entry name" value="GHMP_kinase_C_sf"/>
</dbReference>
<dbReference type="Pfam" id="PF00288">
    <property type="entry name" value="GHMP_kinases_N"/>
    <property type="match status" value="1"/>
</dbReference>
<feature type="compositionally biased region" description="Basic and acidic residues" evidence="4">
    <location>
        <begin position="889"/>
        <end position="909"/>
    </location>
</feature>
<dbReference type="Pfam" id="PF10509">
    <property type="entry name" value="GalKase_gal_bdg"/>
    <property type="match status" value="2"/>
</dbReference>
<organism evidence="8 9">
    <name type="scientific">Nesidiocoris tenuis</name>
    <dbReference type="NCBI Taxonomy" id="355587"/>
    <lineage>
        <taxon>Eukaryota</taxon>
        <taxon>Metazoa</taxon>
        <taxon>Ecdysozoa</taxon>
        <taxon>Arthropoda</taxon>
        <taxon>Hexapoda</taxon>
        <taxon>Insecta</taxon>
        <taxon>Pterygota</taxon>
        <taxon>Neoptera</taxon>
        <taxon>Paraneoptera</taxon>
        <taxon>Hemiptera</taxon>
        <taxon>Heteroptera</taxon>
        <taxon>Panheteroptera</taxon>
        <taxon>Cimicomorpha</taxon>
        <taxon>Miridae</taxon>
        <taxon>Dicyphina</taxon>
        <taxon>Nesidiocoris</taxon>
    </lineage>
</organism>
<keyword evidence="3" id="KW-0067">ATP-binding</keyword>
<comment type="similarity">
    <text evidence="1">Belongs to the GHMP kinase family. GalK subfamily.</text>
</comment>
<keyword evidence="2" id="KW-0547">Nucleotide-binding</keyword>
<evidence type="ECO:0000313" key="8">
    <source>
        <dbReference type="EMBL" id="BES92489.1"/>
    </source>
</evidence>
<dbReference type="InterPro" id="IPR019539">
    <property type="entry name" value="GalKase_N"/>
</dbReference>
<reference evidence="8 9" key="1">
    <citation type="submission" date="2023-09" db="EMBL/GenBank/DDBJ databases">
        <title>Nesidiocoris tenuis whole genome shotgun sequence.</title>
        <authorList>
            <person name="Shibata T."/>
            <person name="Shimoda M."/>
            <person name="Kobayashi T."/>
            <person name="Uehara T."/>
        </authorList>
    </citation>
    <scope>NUCLEOTIDE SEQUENCE [LARGE SCALE GENOMIC DNA]</scope>
    <source>
        <strain evidence="8 9">Japan</strain>
    </source>
</reference>
<dbReference type="Gene3D" id="3.30.70.890">
    <property type="entry name" value="GHMP kinase, C-terminal domain"/>
    <property type="match status" value="2"/>
</dbReference>
<dbReference type="PANTHER" id="PTHR10457:SF7">
    <property type="entry name" value="GALACTOKINASE-RELATED"/>
    <property type="match status" value="1"/>
</dbReference>
<evidence type="ECO:0000256" key="3">
    <source>
        <dbReference type="ARBA" id="ARBA00022840"/>
    </source>
</evidence>
<dbReference type="Pfam" id="PF08544">
    <property type="entry name" value="GHMP_kinases_C"/>
    <property type="match status" value="1"/>
</dbReference>
<evidence type="ECO:0000259" key="6">
    <source>
        <dbReference type="Pfam" id="PF08544"/>
    </source>
</evidence>
<feature type="region of interest" description="Disordered" evidence="4">
    <location>
        <begin position="874"/>
        <end position="934"/>
    </location>
</feature>
<sequence length="934" mass="103087">MTEDQVPTKSDPKNDLIQHALDSYKVHFAKPLSRVAVYAPAKVTILGDHTEYLGGFSLNMTLPLYTVAVGAPNNSHTIKVVDLDLTTNETQIVEFPIPPMLPVKKGQPEWANLVKAAVAYFEGLILEGFNVVFVSDIPRGYGLGSSTSLVVCAYTFLENITKEHTTNLLLKAGICSKAEQEFTGAPAPFADCAAIIMGQPDIALFIDCSKEEIVQQIPINQDRYAFLVSLISTKSRAVDSLEDKKKECTEGMSIVGVTALTDMQVSHLKVFKEELSAVENVPMRIRHVLSEHIRVNKAVGAMKENDYLHLGRLMNQSQVSTRYDFEISTDEVDAFVDAALNINGVLGTRLTGTSLGCSVISLIRKTSFNEVLSLLRRKSGSDICFIRAEPCHGAGDISSKLYILEKNEGKAAAGVFTQIEYGVEQYKLNFFGKEIPPTTATYAPGRVCVLGEHCDMNQGSVIQMAVPLGTTIVGAYNNTDCVDVVVEEDVAKSEPSRSSFALPSAAAIRSDNSSWTDLFRAVMWTFHGKILKGFDCVAVCSLPQIAGLGKTTSLIIAFYTFLECLSKDYISSLTCKAKRCFLAQEMVESGSSSIADHLTIITACGGCLTHVDSWNLDVKCLAFPVREYTFLLCDSNLEREGAGLSFPGHRNECVELQEILGPFKQLTLQKLKKAGEERRASQGMLNRGAHVVTEMTRVYQGLRAIAMKDMQAVGLLMLQSHNSLVENYEISHWNQKQLVALAMAQNGVLGSKMTNSDASSCTLTLVKREHAKEIIQGIRCRYNGHVMIYEVDPSEGTQDVTHILLDELAKKKEVLETFEVDLSGDEIEEEDLEQLSTAMFDLEHEWQAWERKSRHAPPELVEKSHESFKALEEVLSEESEDVEEEIDEEWKNGIDPIRKFGGDSKRQEGSQRNLPSVLGTEYGEISSSDTSLIK</sequence>
<dbReference type="InterPro" id="IPR000705">
    <property type="entry name" value="Galactokinase"/>
</dbReference>
<dbReference type="SUPFAM" id="SSF55060">
    <property type="entry name" value="GHMP Kinase, C-terminal domain"/>
    <property type="match status" value="2"/>
</dbReference>
<dbReference type="SUPFAM" id="SSF54211">
    <property type="entry name" value="Ribosomal protein S5 domain 2-like"/>
    <property type="match status" value="2"/>
</dbReference>
<evidence type="ECO:0000256" key="2">
    <source>
        <dbReference type="ARBA" id="ARBA00022741"/>
    </source>
</evidence>
<evidence type="ECO:0000259" key="7">
    <source>
        <dbReference type="Pfam" id="PF10509"/>
    </source>
</evidence>
<dbReference type="InterPro" id="IPR006204">
    <property type="entry name" value="GHMP_kinase_N_dom"/>
</dbReference>
<evidence type="ECO:0000313" key="9">
    <source>
        <dbReference type="Proteomes" id="UP001307889"/>
    </source>
</evidence>
<feature type="domain" description="GHMP kinase N-terminal" evidence="5">
    <location>
        <begin position="112"/>
        <end position="199"/>
    </location>
</feature>
<evidence type="ECO:0000256" key="4">
    <source>
        <dbReference type="SAM" id="MobiDB-lite"/>
    </source>
</evidence>
<evidence type="ECO:0000259" key="5">
    <source>
        <dbReference type="Pfam" id="PF00288"/>
    </source>
</evidence>
<dbReference type="EMBL" id="AP028911">
    <property type="protein sequence ID" value="BES92489.1"/>
    <property type="molecule type" value="Genomic_DNA"/>
</dbReference>
<name>A0ABN7AMM3_9HEMI</name>
<accession>A0ABN7AMM3</accession>
<evidence type="ECO:0000256" key="1">
    <source>
        <dbReference type="ARBA" id="ARBA00006566"/>
    </source>
</evidence>
<dbReference type="InterPro" id="IPR013750">
    <property type="entry name" value="GHMP_kinase_C_dom"/>
</dbReference>
<feature type="domain" description="GHMP kinase C-terminal" evidence="6">
    <location>
        <begin position="299"/>
        <end position="372"/>
    </location>
</feature>
<dbReference type="PRINTS" id="PR00959">
    <property type="entry name" value="MEVGALKINASE"/>
</dbReference>
<dbReference type="InterPro" id="IPR020568">
    <property type="entry name" value="Ribosomal_Su5_D2-typ_SF"/>
</dbReference>
<dbReference type="PRINTS" id="PR00473">
    <property type="entry name" value="GALCTOKINASE"/>
</dbReference>
<keyword evidence="9" id="KW-1185">Reference proteome</keyword>
<dbReference type="Gene3D" id="3.30.230.10">
    <property type="match status" value="2"/>
</dbReference>
<feature type="compositionally biased region" description="Acidic residues" evidence="4">
    <location>
        <begin position="874"/>
        <end position="888"/>
    </location>
</feature>
<protein>
    <submittedName>
        <fullName evidence="8">Galactokinase</fullName>
    </submittedName>
</protein>
<feature type="domain" description="Galactokinase N-terminal" evidence="7">
    <location>
        <begin position="24"/>
        <end position="72"/>
    </location>
</feature>
<proteinExistence type="inferred from homology"/>
<dbReference type="Proteomes" id="UP001307889">
    <property type="component" value="Chromosome 3"/>
</dbReference>
<feature type="domain" description="Galactokinase N-terminal" evidence="7">
    <location>
        <begin position="430"/>
        <end position="474"/>
    </location>
</feature>
<gene>
    <name evidence="8" type="ORF">NTJ_05298</name>
</gene>
<dbReference type="InterPro" id="IPR014721">
    <property type="entry name" value="Ribsml_uS5_D2-typ_fold_subgr"/>
</dbReference>